<keyword evidence="3 10" id="KW-0489">Methyltransferase</keyword>
<dbReference type="KEGG" id="mees:MmiEs2_15080"/>
<dbReference type="GO" id="GO:0006730">
    <property type="term" value="P:one-carbon metabolic process"/>
    <property type="evidence" value="ECO:0007669"/>
    <property type="project" value="UniProtKB-UniRule"/>
</dbReference>
<dbReference type="AlphaFoldDB" id="A0AA96VNF3"/>
<evidence type="ECO:0000256" key="6">
    <source>
        <dbReference type="ARBA" id="ARBA00022967"/>
    </source>
</evidence>
<dbReference type="Proteomes" id="UP001302662">
    <property type="component" value="Chromosome"/>
</dbReference>
<comment type="subunit">
    <text evidence="10">The complex is composed of 8 subunits; MtrA, MtrB, MtrC, MtrD, MtrE, MtrF, MtrG and MtrH.</text>
</comment>
<protein>
    <recommendedName>
        <fullName evidence="10">Tetrahydromethanopterin S-methyltransferase subunit G</fullName>
        <ecNumber evidence="10">7.2.1.4</ecNumber>
    </recommendedName>
    <alternativeName>
        <fullName evidence="10">N5-methyltetrahydromethanopterin--coenzyme M methyltransferase subunit G</fullName>
    </alternativeName>
</protein>
<keyword evidence="6 10" id="KW-1278">Translocase</keyword>
<dbReference type="GO" id="GO:0019386">
    <property type="term" value="P:methanogenesis, from carbon dioxide"/>
    <property type="evidence" value="ECO:0007669"/>
    <property type="project" value="UniProtKB-UniRule"/>
</dbReference>
<keyword evidence="8 10" id="KW-0484">Methanogenesis</keyword>
<comment type="catalytic activity">
    <reaction evidence="10">
        <text>5-methyl-5,6,7,8-tetrahydromethanopterin + coenzyme M + 2 Na(+)(in) = 5,6,7,8-tetrahydromethanopterin + methyl-coenzyme M + 2 Na(+)(out)</text>
        <dbReference type="Rhea" id="RHEA:53492"/>
        <dbReference type="ChEBI" id="CHEBI:29101"/>
        <dbReference type="ChEBI" id="CHEBI:58103"/>
        <dbReference type="ChEBI" id="CHEBI:58116"/>
        <dbReference type="ChEBI" id="CHEBI:58286"/>
        <dbReference type="ChEBI" id="CHEBI:58319"/>
        <dbReference type="EC" id="7.2.1.4"/>
    </reaction>
</comment>
<accession>A0AA96VNF3</accession>
<evidence type="ECO:0000256" key="9">
    <source>
        <dbReference type="ARBA" id="ARBA00023136"/>
    </source>
</evidence>
<dbReference type="RefSeq" id="WP_316559267.1">
    <property type="nucleotide sequence ID" value="NZ_CP131062.1"/>
</dbReference>
<dbReference type="HAMAP" id="MF_01500">
    <property type="entry name" value="MtrG"/>
    <property type="match status" value="1"/>
</dbReference>
<organism evidence="11 12">
    <name type="scientific">Methanimicrococcus stummii</name>
    <dbReference type="NCBI Taxonomy" id="3028294"/>
    <lineage>
        <taxon>Archaea</taxon>
        <taxon>Methanobacteriati</taxon>
        <taxon>Methanobacteriota</taxon>
        <taxon>Stenosarchaea group</taxon>
        <taxon>Methanomicrobia</taxon>
        <taxon>Methanosarcinales</taxon>
        <taxon>Methanosarcinaceae</taxon>
        <taxon>Methanimicrococcus</taxon>
    </lineage>
</organism>
<evidence type="ECO:0000313" key="12">
    <source>
        <dbReference type="Proteomes" id="UP001302662"/>
    </source>
</evidence>
<keyword evidence="12" id="KW-1185">Reference proteome</keyword>
<dbReference type="EC" id="7.2.1.4" evidence="10"/>
<name>A0AA96VNF3_9EURY</name>
<evidence type="ECO:0000256" key="7">
    <source>
        <dbReference type="ARBA" id="ARBA00022989"/>
    </source>
</evidence>
<dbReference type="GO" id="GO:0030269">
    <property type="term" value="F:tetrahydromethanopterin S-methyltransferase activity"/>
    <property type="evidence" value="ECO:0007669"/>
    <property type="project" value="UniProtKB-UniRule"/>
</dbReference>
<keyword evidence="4 10" id="KW-0808">Transferase</keyword>
<dbReference type="GO" id="GO:0032259">
    <property type="term" value="P:methylation"/>
    <property type="evidence" value="ECO:0007669"/>
    <property type="project" value="UniProtKB-KW"/>
</dbReference>
<comment type="pathway">
    <text evidence="10">One-carbon metabolism; methanogenesis from CO(2); methyl-coenzyme M from 5,10-methylene-5,6,7,8-tetrahydromethanopterin: step 2/2.</text>
</comment>
<keyword evidence="7 10" id="KW-1133">Transmembrane helix</keyword>
<dbReference type="EMBL" id="CP131062">
    <property type="protein sequence ID" value="WNY29282.1"/>
    <property type="molecule type" value="Genomic_DNA"/>
</dbReference>
<gene>
    <name evidence="10" type="primary">mtrG</name>
    <name evidence="11" type="ORF">MmiEs2_15080</name>
</gene>
<keyword evidence="9 10" id="KW-0472">Membrane</keyword>
<evidence type="ECO:0000256" key="2">
    <source>
        <dbReference type="ARBA" id="ARBA00022563"/>
    </source>
</evidence>
<comment type="similarity">
    <text evidence="10">Belongs to the MtrG family.</text>
</comment>
<evidence type="ECO:0000256" key="10">
    <source>
        <dbReference type="HAMAP-Rule" id="MF_01500"/>
    </source>
</evidence>
<sequence length="80" mass="9465">MQEEMKIEFQNNEDETVLEYEEIAQRLDRLDEKVEFVRAEAAQRTGRKFGRDVGILYGVMAALVLVMLFYMLTNYFSFTL</sequence>
<keyword evidence="5 10" id="KW-0812">Transmembrane</keyword>
<evidence type="ECO:0000256" key="5">
    <source>
        <dbReference type="ARBA" id="ARBA00022692"/>
    </source>
</evidence>
<dbReference type="NCBIfam" id="TIGR01149">
    <property type="entry name" value="mtrG"/>
    <property type="match status" value="1"/>
</dbReference>
<evidence type="ECO:0000256" key="3">
    <source>
        <dbReference type="ARBA" id="ARBA00022603"/>
    </source>
</evidence>
<proteinExistence type="inferred from homology"/>
<dbReference type="Pfam" id="PF04210">
    <property type="entry name" value="MtrG"/>
    <property type="match status" value="1"/>
</dbReference>
<keyword evidence="1 10" id="KW-1003">Cell membrane</keyword>
<evidence type="ECO:0000313" key="11">
    <source>
        <dbReference type="EMBL" id="WNY29282.1"/>
    </source>
</evidence>
<feature type="transmembrane region" description="Helical" evidence="10">
    <location>
        <begin position="53"/>
        <end position="72"/>
    </location>
</feature>
<evidence type="ECO:0000256" key="4">
    <source>
        <dbReference type="ARBA" id="ARBA00022679"/>
    </source>
</evidence>
<dbReference type="InterPro" id="IPR005866">
    <property type="entry name" value="THM_MeTrfase_su_G"/>
</dbReference>
<dbReference type="GeneID" id="85197974"/>
<reference evidence="11 12" key="1">
    <citation type="submission" date="2023-07" db="EMBL/GenBank/DDBJ databases">
        <title>Closed genome sequence of Methanimicrococcus sp. Es2.</title>
        <authorList>
            <person name="Protasov E."/>
            <person name="Platt K."/>
            <person name="Reeh H."/>
            <person name="Poehlein A."/>
            <person name="Daniel R."/>
            <person name="Brune A."/>
        </authorList>
    </citation>
    <scope>NUCLEOTIDE SEQUENCE [LARGE SCALE GENOMIC DNA]</scope>
    <source>
        <strain evidence="11 12">Es2</strain>
    </source>
</reference>
<keyword evidence="2 10" id="KW-0554">One-carbon metabolism</keyword>
<evidence type="ECO:0000256" key="8">
    <source>
        <dbReference type="ARBA" id="ARBA00022994"/>
    </source>
</evidence>
<comment type="subcellular location">
    <subcellularLocation>
        <location evidence="10">Cell membrane</location>
        <topology evidence="10">Single-pass membrane protein</topology>
    </subcellularLocation>
</comment>
<evidence type="ECO:0000256" key="1">
    <source>
        <dbReference type="ARBA" id="ARBA00022475"/>
    </source>
</evidence>
<dbReference type="GO" id="GO:0005886">
    <property type="term" value="C:plasma membrane"/>
    <property type="evidence" value="ECO:0007669"/>
    <property type="project" value="UniProtKB-SubCell"/>
</dbReference>
<comment type="function">
    <text evidence="10">Part of a complex that catalyzes the formation of methyl-coenzyme M and tetrahydromethanopterin from coenzyme M and methyl-tetrahydromethanopterin. This is an energy-conserving, sodium-ion translocating step.</text>
</comment>